<sequence length="256" mass="29415">MYNGKLVSVVFATYKEKGSVREVIEDFFNATPFVDEIVVVNNNAEPGTVEEVQKTKARMVYEKRQGYGYAFQRGMKEARGDYVFLCEPDGTYKGKDVERFLVYAKTGGFDVVLGSRTGQNTPLSAADMTLVRKFANVFEAKTMEVLFNTNALTDVGCTYKLFTKEAIRKIAPFWRTRNSLFATELVLLTVSRKLHFIEIPVTFKKRIGISTFVGTFPKQAKWAIKIYAHIWAFWLRWILFNNKSNPDNFKEENKII</sequence>
<dbReference type="Gene3D" id="3.90.550.10">
    <property type="entry name" value="Spore Coat Polysaccharide Biosynthesis Protein SpsA, Chain A"/>
    <property type="match status" value="1"/>
</dbReference>
<dbReference type="SUPFAM" id="SSF53448">
    <property type="entry name" value="Nucleotide-diphospho-sugar transferases"/>
    <property type="match status" value="1"/>
</dbReference>
<dbReference type="InterPro" id="IPR029044">
    <property type="entry name" value="Nucleotide-diphossugar_trans"/>
</dbReference>
<dbReference type="CDD" id="cd04179">
    <property type="entry name" value="DPM_DPG-synthase_like"/>
    <property type="match status" value="1"/>
</dbReference>
<protein>
    <submittedName>
        <fullName evidence="2">Glycosyl transferase, family 2</fullName>
    </submittedName>
</protein>
<name>A0A0G0ZCL5_9BACT</name>
<gene>
    <name evidence="2" type="ORF">UV10_C0002G0013</name>
</gene>
<dbReference type="Pfam" id="PF00535">
    <property type="entry name" value="Glycos_transf_2"/>
    <property type="match status" value="1"/>
</dbReference>
<feature type="domain" description="Glycosyltransferase 2-like" evidence="1">
    <location>
        <begin position="8"/>
        <end position="167"/>
    </location>
</feature>
<proteinExistence type="predicted"/>
<dbReference type="GO" id="GO:0016740">
    <property type="term" value="F:transferase activity"/>
    <property type="evidence" value="ECO:0007669"/>
    <property type="project" value="UniProtKB-KW"/>
</dbReference>
<keyword evidence="2" id="KW-0808">Transferase</keyword>
<comment type="caution">
    <text evidence="2">The sequence shown here is derived from an EMBL/GenBank/DDBJ whole genome shotgun (WGS) entry which is preliminary data.</text>
</comment>
<reference evidence="2 3" key="1">
    <citation type="journal article" date="2015" name="Nature">
        <title>rRNA introns, odd ribosomes, and small enigmatic genomes across a large radiation of phyla.</title>
        <authorList>
            <person name="Brown C.T."/>
            <person name="Hug L.A."/>
            <person name="Thomas B.C."/>
            <person name="Sharon I."/>
            <person name="Castelle C.J."/>
            <person name="Singh A."/>
            <person name="Wilkins M.J."/>
            <person name="Williams K.H."/>
            <person name="Banfield J.F."/>
        </authorList>
    </citation>
    <scope>NUCLEOTIDE SEQUENCE [LARGE SCALE GENOMIC DNA]</scope>
</reference>
<dbReference type="AlphaFoldDB" id="A0A0G0ZCL5"/>
<evidence type="ECO:0000313" key="2">
    <source>
        <dbReference type="EMBL" id="KKS46475.1"/>
    </source>
</evidence>
<dbReference type="EMBL" id="LCDE01000002">
    <property type="protein sequence ID" value="KKS46475.1"/>
    <property type="molecule type" value="Genomic_DNA"/>
</dbReference>
<evidence type="ECO:0000313" key="3">
    <source>
        <dbReference type="Proteomes" id="UP000034951"/>
    </source>
</evidence>
<dbReference type="InterPro" id="IPR050256">
    <property type="entry name" value="Glycosyltransferase_2"/>
</dbReference>
<organism evidence="2 3">
    <name type="scientific">Candidatus Azambacteria bacterium GW2011_GWA1_42_19</name>
    <dbReference type="NCBI Taxonomy" id="1618609"/>
    <lineage>
        <taxon>Bacteria</taxon>
        <taxon>Candidatus Azamiibacteriota</taxon>
    </lineage>
</organism>
<accession>A0A0G0ZCL5</accession>
<evidence type="ECO:0000259" key="1">
    <source>
        <dbReference type="Pfam" id="PF00535"/>
    </source>
</evidence>
<dbReference type="PANTHER" id="PTHR48090:SF7">
    <property type="entry name" value="RFBJ PROTEIN"/>
    <property type="match status" value="1"/>
</dbReference>
<dbReference type="InterPro" id="IPR001173">
    <property type="entry name" value="Glyco_trans_2-like"/>
</dbReference>
<dbReference type="PANTHER" id="PTHR48090">
    <property type="entry name" value="UNDECAPRENYL-PHOSPHATE 4-DEOXY-4-FORMAMIDO-L-ARABINOSE TRANSFERASE-RELATED"/>
    <property type="match status" value="1"/>
</dbReference>
<dbReference type="Proteomes" id="UP000034951">
    <property type="component" value="Unassembled WGS sequence"/>
</dbReference>